<name>A0A3P4AYQ0_9BURK</name>
<accession>A0A3P4AYQ0</accession>
<keyword evidence="1" id="KW-0812">Transmembrane</keyword>
<keyword evidence="1" id="KW-1133">Transmembrane helix</keyword>
<dbReference type="Proteomes" id="UP000277294">
    <property type="component" value="Unassembled WGS sequence"/>
</dbReference>
<proteinExistence type="predicted"/>
<feature type="transmembrane region" description="Helical" evidence="1">
    <location>
        <begin position="20"/>
        <end position="44"/>
    </location>
</feature>
<dbReference type="AlphaFoldDB" id="A0A3P4AYQ0"/>
<dbReference type="EMBL" id="UWPJ01000011">
    <property type="protein sequence ID" value="VCU69204.1"/>
    <property type="molecule type" value="Genomic_DNA"/>
</dbReference>
<evidence type="ECO:0008006" key="4">
    <source>
        <dbReference type="Google" id="ProtNLM"/>
    </source>
</evidence>
<dbReference type="OrthoDB" id="5405464at2"/>
<evidence type="ECO:0000313" key="2">
    <source>
        <dbReference type="EMBL" id="VCU69204.1"/>
    </source>
</evidence>
<feature type="transmembrane region" description="Helical" evidence="1">
    <location>
        <begin position="65"/>
        <end position="97"/>
    </location>
</feature>
<evidence type="ECO:0000313" key="3">
    <source>
        <dbReference type="Proteomes" id="UP000277294"/>
    </source>
</evidence>
<gene>
    <name evidence="2" type="ORF">PIGHUM_01264</name>
</gene>
<reference evidence="2 3" key="1">
    <citation type="submission" date="2018-10" db="EMBL/GenBank/DDBJ databases">
        <authorList>
            <person name="Criscuolo A."/>
        </authorList>
    </citation>
    <scope>NUCLEOTIDE SEQUENCE [LARGE SCALE GENOMIC DNA]</scope>
    <source>
        <strain evidence="2">DnA1</strain>
    </source>
</reference>
<sequence>MNEVEVDSSKLQSAKNLATVVYALQALSLLIGISGIAAIIINYIKRDDVAGTWVAGHFRWQIRTFWFALLWAVIGWVTMWLFVGWIVWCAGYVWFIYRVVRGWLNLNDGKEMYAA</sequence>
<keyword evidence="1" id="KW-0472">Membrane</keyword>
<protein>
    <recommendedName>
        <fullName evidence="4">Transmembrane protein</fullName>
    </recommendedName>
</protein>
<evidence type="ECO:0000256" key="1">
    <source>
        <dbReference type="SAM" id="Phobius"/>
    </source>
</evidence>
<keyword evidence="3" id="KW-1185">Reference proteome</keyword>
<organism evidence="2 3">
    <name type="scientific">Pigmentiphaga humi</name>
    <dbReference type="NCBI Taxonomy" id="2478468"/>
    <lineage>
        <taxon>Bacteria</taxon>
        <taxon>Pseudomonadati</taxon>
        <taxon>Pseudomonadota</taxon>
        <taxon>Betaproteobacteria</taxon>
        <taxon>Burkholderiales</taxon>
        <taxon>Alcaligenaceae</taxon>
        <taxon>Pigmentiphaga</taxon>
    </lineage>
</organism>
<dbReference type="RefSeq" id="WP_124078549.1">
    <property type="nucleotide sequence ID" value="NZ_UWPJ01000011.1"/>
</dbReference>